<dbReference type="RefSeq" id="WP_096749934.1">
    <property type="nucleotide sequence ID" value="NZ_CADEPO010000001.1"/>
</dbReference>
<accession>A0A2A7S9C9</accession>
<dbReference type="InterPro" id="IPR006521">
    <property type="entry name" value="Tail_protein_I"/>
</dbReference>
<sequence length="185" mass="20466">MAEWPMNKLLPPNATVLEQRLAEANAPLGAIPVTLDTLMDPDRIPLAFLPWLAWHMGVETWKDYWPEQVKRARVKAAIRIARIKGTAEAVRQVCASFGANVVMREWFETAPPGQPGTFEIVLTVGERDNLPVTADYVADIIAEVDRAKRGSAHYTLTQGFSASGRQRIGAGAQAALYRRLNLTDN</sequence>
<name>A0A2A7S9C9_BURGA</name>
<organism evidence="1 2">
    <name type="scientific">Burkholderia gladioli</name>
    <name type="common">Pseudomonas marginata</name>
    <name type="synonym">Phytomonas marginata</name>
    <dbReference type="NCBI Taxonomy" id="28095"/>
    <lineage>
        <taxon>Bacteria</taxon>
        <taxon>Pseudomonadati</taxon>
        <taxon>Pseudomonadota</taxon>
        <taxon>Betaproteobacteria</taxon>
        <taxon>Burkholderiales</taxon>
        <taxon>Burkholderiaceae</taxon>
        <taxon>Burkholderia</taxon>
    </lineage>
</organism>
<dbReference type="Pfam" id="PF09684">
    <property type="entry name" value="Tail_P2_I"/>
    <property type="match status" value="1"/>
</dbReference>
<evidence type="ECO:0000313" key="2">
    <source>
        <dbReference type="Proteomes" id="UP000220629"/>
    </source>
</evidence>
<comment type="caution">
    <text evidence="1">The sequence shown here is derived from an EMBL/GenBank/DDBJ whole genome shotgun (WGS) entry which is preliminary data.</text>
</comment>
<proteinExistence type="predicted"/>
<dbReference type="NCBIfam" id="TIGR01634">
    <property type="entry name" value="tail_P2_I"/>
    <property type="match status" value="1"/>
</dbReference>
<gene>
    <name evidence="1" type="ORF">CRM94_37995</name>
</gene>
<dbReference type="EMBL" id="PDDY01000004">
    <property type="protein sequence ID" value="PEH40009.1"/>
    <property type="molecule type" value="Genomic_DNA"/>
</dbReference>
<reference evidence="2" key="1">
    <citation type="submission" date="2017-09" db="EMBL/GenBank/DDBJ databases">
        <title>FDA dAtabase for Regulatory Grade micrObial Sequences (FDA-ARGOS): Supporting development and validation of Infectious Disease Dx tests.</title>
        <authorList>
            <person name="Minogue T."/>
            <person name="Wolcott M."/>
            <person name="Wasieloski L."/>
            <person name="Aguilar W."/>
            <person name="Moore D."/>
            <person name="Tallon L."/>
            <person name="Sadzewicz L."/>
            <person name="Ott S."/>
            <person name="Zhao X."/>
            <person name="Nagaraj S."/>
            <person name="Vavikolanu K."/>
            <person name="Aluvathingal J."/>
            <person name="Nadendla S."/>
            <person name="Sichtig H."/>
        </authorList>
    </citation>
    <scope>NUCLEOTIDE SEQUENCE [LARGE SCALE GENOMIC DNA]</scope>
    <source>
        <strain evidence="2">FDAARGOS_390</strain>
    </source>
</reference>
<dbReference type="Proteomes" id="UP000220629">
    <property type="component" value="Unassembled WGS sequence"/>
</dbReference>
<dbReference type="AlphaFoldDB" id="A0A2A7S9C9"/>
<protein>
    <submittedName>
        <fullName evidence="1">Phage tail protein I</fullName>
    </submittedName>
</protein>
<evidence type="ECO:0000313" key="1">
    <source>
        <dbReference type="EMBL" id="PEH40009.1"/>
    </source>
</evidence>